<evidence type="ECO:0000313" key="8">
    <source>
        <dbReference type="Proteomes" id="UP001497457"/>
    </source>
</evidence>
<keyword evidence="5" id="KW-0611">Plant defense</keyword>
<dbReference type="PANTHER" id="PTHR19338">
    <property type="entry name" value="TRANSLOCASE OF INNER MITOCHONDRIAL MEMBRANE 13 HOMOLOG"/>
    <property type="match status" value="1"/>
</dbReference>
<evidence type="ECO:0000256" key="3">
    <source>
        <dbReference type="ARBA" id="ARBA00022737"/>
    </source>
</evidence>
<evidence type="ECO:0000256" key="4">
    <source>
        <dbReference type="ARBA" id="ARBA00022741"/>
    </source>
</evidence>
<dbReference type="EMBL" id="OZ075134">
    <property type="protein sequence ID" value="CAL4991646.1"/>
    <property type="molecule type" value="Genomic_DNA"/>
</dbReference>
<evidence type="ECO:0000313" key="7">
    <source>
        <dbReference type="EMBL" id="CAL4991646.1"/>
    </source>
</evidence>
<dbReference type="Proteomes" id="UP001497457">
    <property type="component" value="Chromosome 24b"/>
</dbReference>
<sequence length="137" mass="15754">MADLAVGLSRTAVQLLADKVKSAIKEEAEKWQIVERDLVFITGEFEMMQSFLDTADEEHVKNRVVRTWVRQVRDLSYDVEDCIEFVLHLDTEKRTWWLRLLPSCGKQAAALPVDEAVVTKLTWSKINLIPRQLPATT</sequence>
<dbReference type="InterPro" id="IPR038005">
    <property type="entry name" value="RX-like_CC"/>
</dbReference>
<dbReference type="Pfam" id="PF18052">
    <property type="entry name" value="Rx_N"/>
    <property type="match status" value="1"/>
</dbReference>
<dbReference type="GO" id="GO:0006952">
    <property type="term" value="P:defense response"/>
    <property type="evidence" value="ECO:0007669"/>
    <property type="project" value="UniProtKB-KW"/>
</dbReference>
<keyword evidence="2" id="KW-0433">Leucine-rich repeat</keyword>
<reference evidence="8" key="1">
    <citation type="submission" date="2024-06" db="EMBL/GenBank/DDBJ databases">
        <authorList>
            <person name="Ryan C."/>
        </authorList>
    </citation>
    <scope>NUCLEOTIDE SEQUENCE [LARGE SCALE GENOMIC DNA]</scope>
</reference>
<accession>A0ABC9B3J7</accession>
<evidence type="ECO:0000256" key="1">
    <source>
        <dbReference type="ARBA" id="ARBA00008894"/>
    </source>
</evidence>
<comment type="similarity">
    <text evidence="1">Belongs to the disease resistance NB-LRR family.</text>
</comment>
<organism evidence="7 8">
    <name type="scientific">Urochloa decumbens</name>
    <dbReference type="NCBI Taxonomy" id="240449"/>
    <lineage>
        <taxon>Eukaryota</taxon>
        <taxon>Viridiplantae</taxon>
        <taxon>Streptophyta</taxon>
        <taxon>Embryophyta</taxon>
        <taxon>Tracheophyta</taxon>
        <taxon>Spermatophyta</taxon>
        <taxon>Magnoliopsida</taxon>
        <taxon>Liliopsida</taxon>
        <taxon>Poales</taxon>
        <taxon>Poaceae</taxon>
        <taxon>PACMAD clade</taxon>
        <taxon>Panicoideae</taxon>
        <taxon>Panicodae</taxon>
        <taxon>Paniceae</taxon>
        <taxon>Melinidinae</taxon>
        <taxon>Urochloa</taxon>
    </lineage>
</organism>
<dbReference type="PANTHER" id="PTHR19338:SF58">
    <property type="entry name" value="OS09G0517100 PROTEIN"/>
    <property type="match status" value="1"/>
</dbReference>
<feature type="domain" description="Disease resistance N-terminal" evidence="6">
    <location>
        <begin position="12"/>
        <end position="93"/>
    </location>
</feature>
<keyword evidence="8" id="KW-1185">Reference proteome</keyword>
<proteinExistence type="inferred from homology"/>
<evidence type="ECO:0000259" key="6">
    <source>
        <dbReference type="Pfam" id="PF18052"/>
    </source>
</evidence>
<dbReference type="GO" id="GO:0000166">
    <property type="term" value="F:nucleotide binding"/>
    <property type="evidence" value="ECO:0007669"/>
    <property type="project" value="UniProtKB-KW"/>
</dbReference>
<keyword evidence="4" id="KW-0547">Nucleotide-binding</keyword>
<dbReference type="AlphaFoldDB" id="A0ABC9B3J7"/>
<dbReference type="CDD" id="cd14798">
    <property type="entry name" value="RX-CC_like"/>
    <property type="match status" value="1"/>
</dbReference>
<name>A0ABC9B3J7_9POAL</name>
<protein>
    <recommendedName>
        <fullName evidence="6">Disease resistance N-terminal domain-containing protein</fullName>
    </recommendedName>
</protein>
<reference evidence="7 8" key="2">
    <citation type="submission" date="2024-10" db="EMBL/GenBank/DDBJ databases">
        <authorList>
            <person name="Ryan C."/>
        </authorList>
    </citation>
    <scope>NUCLEOTIDE SEQUENCE [LARGE SCALE GENOMIC DNA]</scope>
</reference>
<dbReference type="InterPro" id="IPR041118">
    <property type="entry name" value="Rx_N"/>
</dbReference>
<dbReference type="Gene3D" id="1.20.5.4130">
    <property type="match status" value="1"/>
</dbReference>
<keyword evidence="3" id="KW-0677">Repeat</keyword>
<gene>
    <name evidence="7" type="ORF">URODEC1_LOCUS60749</name>
</gene>
<evidence type="ECO:0000256" key="2">
    <source>
        <dbReference type="ARBA" id="ARBA00022614"/>
    </source>
</evidence>
<evidence type="ECO:0000256" key="5">
    <source>
        <dbReference type="ARBA" id="ARBA00022821"/>
    </source>
</evidence>